<evidence type="ECO:0000313" key="1">
    <source>
        <dbReference type="EMBL" id="QUV93522.1"/>
    </source>
</evidence>
<name>A0ABX8AXT7_9BACT</name>
<dbReference type="RefSeq" id="WP_211421896.1">
    <property type="nucleotide sequence ID" value="NZ_CP072642.1"/>
</dbReference>
<evidence type="ECO:0000313" key="2">
    <source>
        <dbReference type="Proteomes" id="UP000677668"/>
    </source>
</evidence>
<sequence>MVDEHTSLSRQVAEGIARLEAHTRQGVLCWQAVAAAPVMRFVADDEGVRYTLTGGREGMPTVLTAFDTARRIVVWKVSGTPNTQPRLRALADLVLARFGPPKTALVPDMTRVVMFPVRPAAARAWTPAERTA</sequence>
<protein>
    <submittedName>
        <fullName evidence="1">Uncharacterized protein</fullName>
    </submittedName>
</protein>
<dbReference type="EMBL" id="CP072642">
    <property type="protein sequence ID" value="QUV93522.1"/>
    <property type="molecule type" value="Genomic_DNA"/>
</dbReference>
<accession>A0ABX8AXT7</accession>
<gene>
    <name evidence="1" type="ORF">J8C05_09095</name>
</gene>
<dbReference type="Proteomes" id="UP000677668">
    <property type="component" value="Chromosome 1"/>
</dbReference>
<reference evidence="1 2" key="1">
    <citation type="submission" date="2021-03" db="EMBL/GenBank/DDBJ databases">
        <title>Genomic and phenotypic characterization of Chloracidobacterium isolates provides evidence for multiple species.</title>
        <authorList>
            <person name="Saini M.K."/>
            <person name="Costas A.M.G."/>
            <person name="Tank M."/>
            <person name="Bryant D.A."/>
        </authorList>
    </citation>
    <scope>NUCLEOTIDE SEQUENCE [LARGE SCALE GENOMIC DNA]</scope>
    <source>
        <strain evidence="1 2">N</strain>
    </source>
</reference>
<keyword evidence="2" id="KW-1185">Reference proteome</keyword>
<organism evidence="1 2">
    <name type="scientific">Chloracidobacterium sp. N</name>
    <dbReference type="NCBI Taxonomy" id="2821540"/>
    <lineage>
        <taxon>Bacteria</taxon>
        <taxon>Pseudomonadati</taxon>
        <taxon>Acidobacteriota</taxon>
        <taxon>Terriglobia</taxon>
        <taxon>Terriglobales</taxon>
        <taxon>Acidobacteriaceae</taxon>
        <taxon>Chloracidobacterium</taxon>
        <taxon>Chloracidobacterium aggregatum</taxon>
    </lineage>
</organism>
<proteinExistence type="predicted"/>